<accession>A0A8T2MMW5</accession>
<dbReference type="Pfam" id="PF13873">
    <property type="entry name" value="Myb_DNA-bind_5"/>
    <property type="match status" value="1"/>
</dbReference>
<evidence type="ECO:0000256" key="2">
    <source>
        <dbReference type="SAM" id="MobiDB-lite"/>
    </source>
</evidence>
<feature type="compositionally biased region" description="Basic and acidic residues" evidence="2">
    <location>
        <begin position="80"/>
        <end position="90"/>
    </location>
</feature>
<dbReference type="Proteomes" id="UP000752171">
    <property type="component" value="Unassembled WGS sequence"/>
</dbReference>
<dbReference type="PANTHER" id="PTHR23098">
    <property type="entry name" value="AGAP001331-PA-RELATED"/>
    <property type="match status" value="1"/>
</dbReference>
<feature type="region of interest" description="Disordered" evidence="2">
    <location>
        <begin position="70"/>
        <end position="104"/>
    </location>
</feature>
<keyword evidence="1" id="KW-0175">Coiled coil</keyword>
<proteinExistence type="predicted"/>
<evidence type="ECO:0000313" key="5">
    <source>
        <dbReference type="Proteomes" id="UP000752171"/>
    </source>
</evidence>
<feature type="compositionally biased region" description="Low complexity" evidence="2">
    <location>
        <begin position="142"/>
        <end position="158"/>
    </location>
</feature>
<dbReference type="GO" id="GO:0005634">
    <property type="term" value="C:nucleus"/>
    <property type="evidence" value="ECO:0007669"/>
    <property type="project" value="TreeGrafter"/>
</dbReference>
<dbReference type="EMBL" id="JAICCE010000001">
    <property type="protein sequence ID" value="KAG9283102.1"/>
    <property type="molecule type" value="Genomic_DNA"/>
</dbReference>
<dbReference type="AlphaFoldDB" id="A0A8T2MMW5"/>
<feature type="compositionally biased region" description="Polar residues" evidence="2">
    <location>
        <begin position="159"/>
        <end position="175"/>
    </location>
</feature>
<protein>
    <recommendedName>
        <fullName evidence="3">Myb/SANT-like DNA-binding domain-containing protein</fullName>
    </recommendedName>
</protein>
<dbReference type="PANTHER" id="PTHR23098:SF23">
    <property type="entry name" value="MYB-RELATED TRANSCRIPTION FACTOR, PARTNER OF PROFILIN-LIKE ISOFORM X2-RELATED"/>
    <property type="match status" value="1"/>
</dbReference>
<feature type="domain" description="Myb/SANT-like DNA-binding" evidence="3">
    <location>
        <begin position="6"/>
        <end position="82"/>
    </location>
</feature>
<feature type="coiled-coil region" evidence="1">
    <location>
        <begin position="183"/>
        <end position="221"/>
    </location>
</feature>
<evidence type="ECO:0000259" key="3">
    <source>
        <dbReference type="Pfam" id="PF13873"/>
    </source>
</evidence>
<comment type="caution">
    <text evidence="4">The sequence shown here is derived from an EMBL/GenBank/DDBJ whole genome shotgun (WGS) entry which is preliminary data.</text>
</comment>
<evidence type="ECO:0000256" key="1">
    <source>
        <dbReference type="SAM" id="Coils"/>
    </source>
</evidence>
<organism evidence="4 5">
    <name type="scientific">Astyanax mexicanus</name>
    <name type="common">Blind cave fish</name>
    <name type="synonym">Astyanax fasciatus mexicanus</name>
    <dbReference type="NCBI Taxonomy" id="7994"/>
    <lineage>
        <taxon>Eukaryota</taxon>
        <taxon>Metazoa</taxon>
        <taxon>Chordata</taxon>
        <taxon>Craniata</taxon>
        <taxon>Vertebrata</taxon>
        <taxon>Euteleostomi</taxon>
        <taxon>Actinopterygii</taxon>
        <taxon>Neopterygii</taxon>
        <taxon>Teleostei</taxon>
        <taxon>Ostariophysi</taxon>
        <taxon>Characiformes</taxon>
        <taxon>Characoidei</taxon>
        <taxon>Acestrorhamphidae</taxon>
        <taxon>Acestrorhamphinae</taxon>
        <taxon>Astyanax</taxon>
    </lineage>
</organism>
<evidence type="ECO:0000313" key="4">
    <source>
        <dbReference type="EMBL" id="KAG9283102.1"/>
    </source>
</evidence>
<name>A0A8T2MMW5_ASTMX</name>
<dbReference type="InterPro" id="IPR028002">
    <property type="entry name" value="Myb_DNA-bind_5"/>
</dbReference>
<sequence>MSTRPRKRNFSQDELSHMLEEIEKNQQILFSKARGSSTNREKRQKWEDIGKNISACSTIQRTAMDIKKKWHDFSSQAKKKGAEIRKERAKTGGGQSSIPALSPEEERALAILGPTATRGISGGVDVCSNEFPSTPPQPTSPVHPSSASDSPASSPGPSVTQTSLRAPPTTETPRNTCACSEELILIERERLNIEKERLQLKREKLQQRERQHQELVDLKRAKLEIMAKQLSVAEFQLSRPAISVPIILPSEQGKILLPSNNSQLCLGHRHHPESAETHQWHKNEALSVVEWWD</sequence>
<gene>
    <name evidence="4" type="ORF">AMEX_G1834</name>
</gene>
<feature type="region of interest" description="Disordered" evidence="2">
    <location>
        <begin position="121"/>
        <end position="175"/>
    </location>
</feature>
<reference evidence="4 5" key="1">
    <citation type="submission" date="2021-07" db="EMBL/GenBank/DDBJ databases">
        <authorList>
            <person name="Imarazene B."/>
            <person name="Zahm M."/>
            <person name="Klopp C."/>
            <person name="Cabau C."/>
            <person name="Beille S."/>
            <person name="Jouanno E."/>
            <person name="Castinel A."/>
            <person name="Lluch J."/>
            <person name="Gil L."/>
            <person name="Kuchtly C."/>
            <person name="Lopez Roques C."/>
            <person name="Donnadieu C."/>
            <person name="Parrinello H."/>
            <person name="Journot L."/>
            <person name="Du K."/>
            <person name="Schartl M."/>
            <person name="Retaux S."/>
            <person name="Guiguen Y."/>
        </authorList>
    </citation>
    <scope>NUCLEOTIDE SEQUENCE [LARGE SCALE GENOMIC DNA]</scope>
    <source>
        <strain evidence="4">Pach_M1</strain>
        <tissue evidence="4">Testis</tissue>
    </source>
</reference>